<organism evidence="8 9">
    <name type="scientific">Luteimonas aestuarii</name>
    <dbReference type="NCBI Taxonomy" id="453837"/>
    <lineage>
        <taxon>Bacteria</taxon>
        <taxon>Pseudomonadati</taxon>
        <taxon>Pseudomonadota</taxon>
        <taxon>Gammaproteobacteria</taxon>
        <taxon>Lysobacterales</taxon>
        <taxon>Lysobacteraceae</taxon>
        <taxon>Luteimonas</taxon>
    </lineage>
</organism>
<feature type="transmembrane region" description="Helical" evidence="7">
    <location>
        <begin position="152"/>
        <end position="169"/>
    </location>
</feature>
<keyword evidence="6" id="KW-0769">Symport</keyword>
<dbReference type="PANTHER" id="PTHR42948:SF1">
    <property type="entry name" value="TRANSPORTER"/>
    <property type="match status" value="1"/>
</dbReference>
<dbReference type="OrthoDB" id="9762833at2"/>
<comment type="subcellular location">
    <subcellularLocation>
        <location evidence="1">Membrane</location>
        <topology evidence="1">Multi-pass membrane protein</topology>
    </subcellularLocation>
</comment>
<comment type="similarity">
    <text evidence="6">Belongs to the sodium:neurotransmitter symporter (SNF) (TC 2.A.22) family.</text>
</comment>
<dbReference type="PROSITE" id="PS50267">
    <property type="entry name" value="NA_NEUROTRAN_SYMP_3"/>
    <property type="match status" value="1"/>
</dbReference>
<feature type="transmembrane region" description="Helical" evidence="7">
    <location>
        <begin position="12"/>
        <end position="32"/>
    </location>
</feature>
<dbReference type="InterPro" id="IPR037272">
    <property type="entry name" value="SNS_sf"/>
</dbReference>
<proteinExistence type="inferred from homology"/>
<reference evidence="8 9" key="1">
    <citation type="submission" date="2019-03" db="EMBL/GenBank/DDBJ databases">
        <title>Luteimonas zhaokaii sp.nov., isolated from the rectal contents of Plateau pika in Yushu, Qinghai Province, China.</title>
        <authorList>
            <person name="Zhang G."/>
        </authorList>
    </citation>
    <scope>NUCLEOTIDE SEQUENCE [LARGE SCALE GENOMIC DNA]</scope>
    <source>
        <strain evidence="8 9">B9</strain>
    </source>
</reference>
<feature type="transmembrane region" description="Helical" evidence="7">
    <location>
        <begin position="434"/>
        <end position="452"/>
    </location>
</feature>
<feature type="transmembrane region" description="Helical" evidence="7">
    <location>
        <begin position="44"/>
        <end position="68"/>
    </location>
</feature>
<dbReference type="PROSITE" id="PS00610">
    <property type="entry name" value="NA_NEUROTRAN_SYMP_1"/>
    <property type="match status" value="1"/>
</dbReference>
<evidence type="ECO:0000256" key="2">
    <source>
        <dbReference type="ARBA" id="ARBA00022448"/>
    </source>
</evidence>
<dbReference type="Pfam" id="PF00209">
    <property type="entry name" value="SNF"/>
    <property type="match status" value="2"/>
</dbReference>
<dbReference type="EMBL" id="SMTF01000014">
    <property type="protein sequence ID" value="TDK22306.1"/>
    <property type="molecule type" value="Genomic_DNA"/>
</dbReference>
<feature type="transmembrane region" description="Helical" evidence="7">
    <location>
        <begin position="181"/>
        <end position="203"/>
    </location>
</feature>
<feature type="transmembrane region" description="Helical" evidence="7">
    <location>
        <begin position="223"/>
        <end position="248"/>
    </location>
</feature>
<dbReference type="GO" id="GO:0016020">
    <property type="term" value="C:membrane"/>
    <property type="evidence" value="ECO:0007669"/>
    <property type="project" value="UniProtKB-SubCell"/>
</dbReference>
<feature type="transmembrane region" description="Helical" evidence="7">
    <location>
        <begin position="306"/>
        <end position="330"/>
    </location>
</feature>
<feature type="transmembrane region" description="Helical" evidence="7">
    <location>
        <begin position="351"/>
        <end position="375"/>
    </location>
</feature>
<keyword evidence="2 6" id="KW-0813">Transport</keyword>
<dbReference type="GO" id="GO:0015293">
    <property type="term" value="F:symporter activity"/>
    <property type="evidence" value="ECO:0007669"/>
    <property type="project" value="UniProtKB-KW"/>
</dbReference>
<comment type="caution">
    <text evidence="8">The sequence shown here is derived from an EMBL/GenBank/DDBJ whole genome shotgun (WGS) entry which is preliminary data.</text>
</comment>
<dbReference type="InterPro" id="IPR000175">
    <property type="entry name" value="Na/ntran_symport"/>
</dbReference>
<keyword evidence="9" id="KW-1185">Reference proteome</keyword>
<accession>A0A4R5TNX1</accession>
<evidence type="ECO:0000313" key="8">
    <source>
        <dbReference type="EMBL" id="TDK22306.1"/>
    </source>
</evidence>
<feature type="transmembrane region" description="Helical" evidence="7">
    <location>
        <begin position="260"/>
        <end position="286"/>
    </location>
</feature>
<evidence type="ECO:0000313" key="9">
    <source>
        <dbReference type="Proteomes" id="UP000294796"/>
    </source>
</evidence>
<dbReference type="PANTHER" id="PTHR42948">
    <property type="entry name" value="TRANSPORTER"/>
    <property type="match status" value="1"/>
</dbReference>
<dbReference type="RefSeq" id="WP_133323158.1">
    <property type="nucleotide sequence ID" value="NZ_SMTF01000014.1"/>
</dbReference>
<evidence type="ECO:0000256" key="4">
    <source>
        <dbReference type="ARBA" id="ARBA00022989"/>
    </source>
</evidence>
<evidence type="ECO:0000256" key="1">
    <source>
        <dbReference type="ARBA" id="ARBA00004141"/>
    </source>
</evidence>
<evidence type="ECO:0000256" key="5">
    <source>
        <dbReference type="ARBA" id="ARBA00023136"/>
    </source>
</evidence>
<dbReference type="SUPFAM" id="SSF161070">
    <property type="entry name" value="SNF-like"/>
    <property type="match status" value="1"/>
</dbReference>
<gene>
    <name evidence="8" type="ORF">E2F46_14045</name>
</gene>
<evidence type="ECO:0000256" key="6">
    <source>
        <dbReference type="RuleBase" id="RU003732"/>
    </source>
</evidence>
<dbReference type="InterPro" id="IPR047218">
    <property type="entry name" value="YocR/YhdH-like"/>
</dbReference>
<keyword evidence="4 7" id="KW-1133">Transmembrane helix</keyword>
<dbReference type="Proteomes" id="UP000294796">
    <property type="component" value="Unassembled WGS sequence"/>
</dbReference>
<name>A0A4R5TNX1_9GAMM</name>
<keyword evidence="5 7" id="KW-0472">Membrane</keyword>
<evidence type="ECO:0000256" key="3">
    <source>
        <dbReference type="ARBA" id="ARBA00022692"/>
    </source>
</evidence>
<dbReference type="PRINTS" id="PR00176">
    <property type="entry name" value="NANEUSMPORT"/>
</dbReference>
<dbReference type="AlphaFoldDB" id="A0A4R5TNX1"/>
<feature type="transmembrane region" description="Helical" evidence="7">
    <location>
        <begin position="93"/>
        <end position="119"/>
    </location>
</feature>
<dbReference type="CDD" id="cd10336">
    <property type="entry name" value="SLC6sbd_Tyt1-Like"/>
    <property type="match status" value="1"/>
</dbReference>
<dbReference type="NCBIfam" id="NF037979">
    <property type="entry name" value="Na_transp"/>
    <property type="match status" value="1"/>
</dbReference>
<protein>
    <recommendedName>
        <fullName evidence="6">Transporter</fullName>
    </recommendedName>
</protein>
<keyword evidence="3 6" id="KW-0812">Transmembrane</keyword>
<evidence type="ECO:0000256" key="7">
    <source>
        <dbReference type="SAM" id="Phobius"/>
    </source>
</evidence>
<sequence>MDKTTSIHGMWSSRLMFILAATGSAVGLGNIWRFPYMTSDNGGGAFVLVYLACIAIVGLPILFAEVLIGRHGRMSPINTLRGLVRDSGKSRGWVGIGWIGIVAGILILSFYSVVAGWTLHYAWLYLKQLLGGAHITDPGATFTELLASPFELTFWHALFMLLTVLVVAMGVEKGLERAVRFLMPALFVLLLALVAYGVTTGYMGQAMAFLFKPDWSEIDGNVFLRAMGQAFFSLSLGMCAMMTYGAYLPREGVSIPRVGIAVALTDTTVALLAGMAIFPIVLSFGLDPAGGGPGLIFTSLPLAFEAMSIGAVYGLLFFGLLSVAAWTSSISLLEPATAFMVEKFGIKRRKLAALSMAGLCWALGLLSVLSLNVWSGVRIFDRDIMGFIELIANDLMLPLGGLLIALFTGWVLNRTVLREQLSEMPEWLFNAWRWLLRVVAPLLVLVVLVRALL</sequence>
<feature type="transmembrane region" description="Helical" evidence="7">
    <location>
        <begin position="395"/>
        <end position="413"/>
    </location>
</feature>